<dbReference type="SMART" id="SM01057">
    <property type="entry name" value="Carb_anhydrase"/>
    <property type="match status" value="1"/>
</dbReference>
<dbReference type="GO" id="GO:0008270">
    <property type="term" value="F:zinc ion binding"/>
    <property type="evidence" value="ECO:0007669"/>
    <property type="project" value="InterPro"/>
</dbReference>
<dbReference type="Proteomes" id="UP000271974">
    <property type="component" value="Unassembled WGS sequence"/>
</dbReference>
<dbReference type="EMBL" id="RQTK01000983">
    <property type="protein sequence ID" value="RUS73034.1"/>
    <property type="molecule type" value="Genomic_DNA"/>
</dbReference>
<gene>
    <name evidence="4" type="ORF">EGW08_019198</name>
</gene>
<reference evidence="4 5" key="1">
    <citation type="submission" date="2019-01" db="EMBL/GenBank/DDBJ databases">
        <title>A draft genome assembly of the solar-powered sea slug Elysia chlorotica.</title>
        <authorList>
            <person name="Cai H."/>
            <person name="Li Q."/>
            <person name="Fang X."/>
            <person name="Li J."/>
            <person name="Curtis N.E."/>
            <person name="Altenburger A."/>
            <person name="Shibata T."/>
            <person name="Feng M."/>
            <person name="Maeda T."/>
            <person name="Schwartz J.A."/>
            <person name="Shigenobu S."/>
            <person name="Lundholm N."/>
            <person name="Nishiyama T."/>
            <person name="Yang H."/>
            <person name="Hasebe M."/>
            <person name="Li S."/>
            <person name="Pierce S.K."/>
            <person name="Wang J."/>
        </authorList>
    </citation>
    <scope>NUCLEOTIDE SEQUENCE [LARGE SCALE GENOMIC DNA]</scope>
    <source>
        <strain evidence="4">EC2010</strain>
        <tissue evidence="4">Whole organism of an adult</tissue>
    </source>
</reference>
<dbReference type="PROSITE" id="PS51144">
    <property type="entry name" value="ALPHA_CA_2"/>
    <property type="match status" value="1"/>
</dbReference>
<feature type="domain" description="Alpha-carbonic anhydrase" evidence="3">
    <location>
        <begin position="33"/>
        <end position="261"/>
    </location>
</feature>
<comment type="similarity">
    <text evidence="1">Belongs to the alpha-carbonic anhydrase family.</text>
</comment>
<proteinExistence type="inferred from homology"/>
<evidence type="ECO:0000256" key="2">
    <source>
        <dbReference type="SAM" id="SignalP"/>
    </source>
</evidence>
<name>A0A433SUQ5_ELYCH</name>
<organism evidence="4 5">
    <name type="scientific">Elysia chlorotica</name>
    <name type="common">Eastern emerald elysia</name>
    <name type="synonym">Sea slug</name>
    <dbReference type="NCBI Taxonomy" id="188477"/>
    <lineage>
        <taxon>Eukaryota</taxon>
        <taxon>Metazoa</taxon>
        <taxon>Spiralia</taxon>
        <taxon>Lophotrochozoa</taxon>
        <taxon>Mollusca</taxon>
        <taxon>Gastropoda</taxon>
        <taxon>Heterobranchia</taxon>
        <taxon>Euthyneura</taxon>
        <taxon>Panpulmonata</taxon>
        <taxon>Sacoglossa</taxon>
        <taxon>Placobranchoidea</taxon>
        <taxon>Plakobranchidae</taxon>
        <taxon>Elysia</taxon>
    </lineage>
</organism>
<evidence type="ECO:0000259" key="3">
    <source>
        <dbReference type="PROSITE" id="PS51144"/>
    </source>
</evidence>
<evidence type="ECO:0000313" key="4">
    <source>
        <dbReference type="EMBL" id="RUS73034.1"/>
    </source>
</evidence>
<dbReference type="Pfam" id="PF00194">
    <property type="entry name" value="Carb_anhydrase"/>
    <property type="match status" value="1"/>
</dbReference>
<keyword evidence="2" id="KW-0732">Signal</keyword>
<sequence>MRQGLSGSVDAARRLLALLSLLASGTEASRWSHWWSYDGINGPTYWGLVNKDWSLCKYGQHQSPVDINPKLLLFDPNLRPLRTDNHRVSSYVVNNGHDITVYINQSKGRPFEFTGGPLSYSYRVHHIKFHFGSGDHKGSEHKVQGRSFPLELQIYGYNSELYDTYKTAEFSAHGIAAIALFPFMFQIGDANNEELNLLIKEIQNIPRKGRLSVYCHQALDRLLPETPDYMTYEGSLTQPSCWESVTWLVFNRPMHITQEQV</sequence>
<dbReference type="GO" id="GO:0006730">
    <property type="term" value="P:one-carbon metabolic process"/>
    <property type="evidence" value="ECO:0007669"/>
    <property type="project" value="TreeGrafter"/>
</dbReference>
<feature type="non-terminal residue" evidence="4">
    <location>
        <position position="261"/>
    </location>
</feature>
<feature type="signal peptide" evidence="2">
    <location>
        <begin position="1"/>
        <end position="28"/>
    </location>
</feature>
<dbReference type="AlphaFoldDB" id="A0A433SUQ5"/>
<dbReference type="STRING" id="188477.A0A433SUQ5"/>
<dbReference type="InterPro" id="IPR001148">
    <property type="entry name" value="CA_dom"/>
</dbReference>
<evidence type="ECO:0000313" key="5">
    <source>
        <dbReference type="Proteomes" id="UP000271974"/>
    </source>
</evidence>
<dbReference type="PANTHER" id="PTHR18952:SF208">
    <property type="entry name" value="CARBONIC ANHYDRASE XA-RELATED"/>
    <property type="match status" value="1"/>
</dbReference>
<dbReference type="Gene3D" id="3.10.200.10">
    <property type="entry name" value="Alpha carbonic anhydrase"/>
    <property type="match status" value="1"/>
</dbReference>
<feature type="chain" id="PRO_5019122470" description="Alpha-carbonic anhydrase domain-containing protein" evidence="2">
    <location>
        <begin position="29"/>
        <end position="261"/>
    </location>
</feature>
<dbReference type="PANTHER" id="PTHR18952">
    <property type="entry name" value="CARBONIC ANHYDRASE"/>
    <property type="match status" value="1"/>
</dbReference>
<dbReference type="OrthoDB" id="5978072at2759"/>
<dbReference type="SUPFAM" id="SSF51069">
    <property type="entry name" value="Carbonic anhydrase"/>
    <property type="match status" value="1"/>
</dbReference>
<dbReference type="GO" id="GO:0004089">
    <property type="term" value="F:carbonate dehydratase activity"/>
    <property type="evidence" value="ECO:0007669"/>
    <property type="project" value="InterPro"/>
</dbReference>
<accession>A0A433SUQ5</accession>
<evidence type="ECO:0000256" key="1">
    <source>
        <dbReference type="ARBA" id="ARBA00010718"/>
    </source>
</evidence>
<comment type="caution">
    <text evidence="4">The sequence shown here is derived from an EMBL/GenBank/DDBJ whole genome shotgun (WGS) entry which is preliminary data.</text>
</comment>
<keyword evidence="5" id="KW-1185">Reference proteome</keyword>
<dbReference type="InterPro" id="IPR036398">
    <property type="entry name" value="CA_dom_sf"/>
</dbReference>
<dbReference type="InterPro" id="IPR023561">
    <property type="entry name" value="Carbonic_anhydrase_a-class"/>
</dbReference>
<protein>
    <recommendedName>
        <fullName evidence="3">Alpha-carbonic anhydrase domain-containing protein</fullName>
    </recommendedName>
</protein>